<organism evidence="7 10">
    <name type="scientific">Listeria booriae</name>
    <dbReference type="NCBI Taxonomy" id="1552123"/>
    <lineage>
        <taxon>Bacteria</taxon>
        <taxon>Bacillati</taxon>
        <taxon>Bacillota</taxon>
        <taxon>Bacilli</taxon>
        <taxon>Bacillales</taxon>
        <taxon>Listeriaceae</taxon>
        <taxon>Listeria</taxon>
    </lineage>
</organism>
<dbReference type="InterPro" id="IPR014710">
    <property type="entry name" value="RmlC-like_jellyroll"/>
</dbReference>
<dbReference type="PROSITE" id="PS50042">
    <property type="entry name" value="CNMP_BINDING_3"/>
    <property type="match status" value="1"/>
</dbReference>
<sequence length="229" mass="26512">MEESSLQEHLMQNEAFFTNNYFLLEILKSDHRFEQHSEVITIKDRGTIITTGKADDDFYIIQDGIICVRGKNNTIIQFIKSGNSFGYSNLFNTAQMTTQYEVLTPATLLKIDKDFMSAIFRNNRLGIYILDEYYTKTMQLAGLRLESFELPSDRRVAVCLYEIAKMIGQKTNQGTLIPRVITQQHVAEYCQTSREYTTMILNRLAKDGYIRLRPKPWFIPDVEALVHGL</sequence>
<proteinExistence type="predicted"/>
<keyword evidence="1" id="KW-0805">Transcription regulation</keyword>
<dbReference type="EMBL" id="JAARUV010000001">
    <property type="protein sequence ID" value="MBC1777396.1"/>
    <property type="molecule type" value="Genomic_DNA"/>
</dbReference>
<keyword evidence="2" id="KW-0238">DNA-binding</keyword>
<dbReference type="PROSITE" id="PS51063">
    <property type="entry name" value="HTH_CRP_2"/>
    <property type="match status" value="1"/>
</dbReference>
<keyword evidence="3" id="KW-0010">Activator</keyword>
<dbReference type="CDD" id="cd00038">
    <property type="entry name" value="CAP_ED"/>
    <property type="match status" value="1"/>
</dbReference>
<dbReference type="Pfam" id="PF13545">
    <property type="entry name" value="HTH_Crp_2"/>
    <property type="match status" value="1"/>
</dbReference>
<evidence type="ECO:0000259" key="6">
    <source>
        <dbReference type="PROSITE" id="PS51063"/>
    </source>
</evidence>
<name>A0A7X0XNR5_9LIST</name>
<evidence type="ECO:0000256" key="1">
    <source>
        <dbReference type="ARBA" id="ARBA00023015"/>
    </source>
</evidence>
<feature type="domain" description="Cyclic nucleotide-binding" evidence="5">
    <location>
        <begin position="47"/>
        <end position="120"/>
    </location>
</feature>
<dbReference type="Pfam" id="PF00027">
    <property type="entry name" value="cNMP_binding"/>
    <property type="match status" value="1"/>
</dbReference>
<accession>A0A7X0XNR5</accession>
<evidence type="ECO:0000256" key="4">
    <source>
        <dbReference type="ARBA" id="ARBA00023163"/>
    </source>
</evidence>
<reference evidence="9 10" key="1">
    <citation type="submission" date="2020-03" db="EMBL/GenBank/DDBJ databases">
        <title>Soil Listeria distribution.</title>
        <authorList>
            <person name="Liao J."/>
            <person name="Wiedmann M."/>
        </authorList>
    </citation>
    <scope>NUCLEOTIDE SEQUENCE [LARGE SCALE GENOMIC DNA]</scope>
    <source>
        <strain evidence="8 9">FSL L7-0360</strain>
        <strain evidence="7 10">FSL L7-1017</strain>
    </source>
</reference>
<dbReference type="AlphaFoldDB" id="A0A7X0XNR5"/>
<dbReference type="SUPFAM" id="SSF51206">
    <property type="entry name" value="cAMP-binding domain-like"/>
    <property type="match status" value="1"/>
</dbReference>
<dbReference type="InterPro" id="IPR018490">
    <property type="entry name" value="cNMP-bd_dom_sf"/>
</dbReference>
<protein>
    <submittedName>
        <fullName evidence="7">Crp/Fnr family transcriptional regulator</fullName>
    </submittedName>
</protein>
<comment type="caution">
    <text evidence="7">The sequence shown here is derived from an EMBL/GenBank/DDBJ whole genome shotgun (WGS) entry which is preliminary data.</text>
</comment>
<gene>
    <name evidence="7" type="ORF">HCA46_00995</name>
    <name evidence="8" type="ORF">HCB06_08705</name>
</gene>
<evidence type="ECO:0000256" key="3">
    <source>
        <dbReference type="ARBA" id="ARBA00023159"/>
    </source>
</evidence>
<keyword evidence="4" id="KW-0804">Transcription</keyword>
<dbReference type="GO" id="GO:0006355">
    <property type="term" value="P:regulation of DNA-templated transcription"/>
    <property type="evidence" value="ECO:0007669"/>
    <property type="project" value="InterPro"/>
</dbReference>
<evidence type="ECO:0000313" key="7">
    <source>
        <dbReference type="EMBL" id="MBC1777396.1"/>
    </source>
</evidence>
<dbReference type="Proteomes" id="UP000547643">
    <property type="component" value="Unassembled WGS sequence"/>
</dbReference>
<dbReference type="InterPro" id="IPR036390">
    <property type="entry name" value="WH_DNA-bd_sf"/>
</dbReference>
<dbReference type="InterPro" id="IPR012318">
    <property type="entry name" value="HTH_CRP"/>
</dbReference>
<dbReference type="GO" id="GO:0003677">
    <property type="term" value="F:DNA binding"/>
    <property type="evidence" value="ECO:0007669"/>
    <property type="project" value="UniProtKB-KW"/>
</dbReference>
<dbReference type="Proteomes" id="UP000529446">
    <property type="component" value="Unassembled WGS sequence"/>
</dbReference>
<dbReference type="SUPFAM" id="SSF46785">
    <property type="entry name" value="Winged helix' DNA-binding domain"/>
    <property type="match status" value="1"/>
</dbReference>
<feature type="domain" description="HTH crp-type" evidence="6">
    <location>
        <begin position="150"/>
        <end position="223"/>
    </location>
</feature>
<dbReference type="InterPro" id="IPR000595">
    <property type="entry name" value="cNMP-bd_dom"/>
</dbReference>
<evidence type="ECO:0000313" key="8">
    <source>
        <dbReference type="EMBL" id="MBC2116686.1"/>
    </source>
</evidence>
<evidence type="ECO:0000259" key="5">
    <source>
        <dbReference type="PROSITE" id="PS50042"/>
    </source>
</evidence>
<evidence type="ECO:0000313" key="10">
    <source>
        <dbReference type="Proteomes" id="UP000547643"/>
    </source>
</evidence>
<dbReference type="Gene3D" id="2.60.120.10">
    <property type="entry name" value="Jelly Rolls"/>
    <property type="match status" value="1"/>
</dbReference>
<dbReference type="EMBL" id="JAARXI010000004">
    <property type="protein sequence ID" value="MBC2116686.1"/>
    <property type="molecule type" value="Genomic_DNA"/>
</dbReference>
<evidence type="ECO:0000313" key="9">
    <source>
        <dbReference type="Proteomes" id="UP000529446"/>
    </source>
</evidence>
<evidence type="ECO:0000256" key="2">
    <source>
        <dbReference type="ARBA" id="ARBA00023125"/>
    </source>
</evidence>